<dbReference type="EMBL" id="JACCJC010000061">
    <property type="protein sequence ID" value="KAF6231059.1"/>
    <property type="molecule type" value="Genomic_DNA"/>
</dbReference>
<name>A0A8H6L0J8_9LECA</name>
<keyword evidence="2" id="KW-1185">Reference proteome</keyword>
<organism evidence="1 2">
    <name type="scientific">Letharia columbiana</name>
    <dbReference type="NCBI Taxonomy" id="112416"/>
    <lineage>
        <taxon>Eukaryota</taxon>
        <taxon>Fungi</taxon>
        <taxon>Dikarya</taxon>
        <taxon>Ascomycota</taxon>
        <taxon>Pezizomycotina</taxon>
        <taxon>Lecanoromycetes</taxon>
        <taxon>OSLEUM clade</taxon>
        <taxon>Lecanoromycetidae</taxon>
        <taxon>Lecanorales</taxon>
        <taxon>Lecanorineae</taxon>
        <taxon>Parmeliaceae</taxon>
        <taxon>Letharia</taxon>
    </lineage>
</organism>
<dbReference type="Proteomes" id="UP000578531">
    <property type="component" value="Unassembled WGS sequence"/>
</dbReference>
<comment type="caution">
    <text evidence="1">The sequence shown here is derived from an EMBL/GenBank/DDBJ whole genome shotgun (WGS) entry which is preliminary data.</text>
</comment>
<reference evidence="1 2" key="1">
    <citation type="journal article" date="2020" name="Genomics">
        <title>Complete, high-quality genomes from long-read metagenomic sequencing of two wolf lichen thalli reveals enigmatic genome architecture.</title>
        <authorList>
            <person name="McKenzie S.K."/>
            <person name="Walston R.F."/>
            <person name="Allen J.L."/>
        </authorList>
    </citation>
    <scope>NUCLEOTIDE SEQUENCE [LARGE SCALE GENOMIC DNA]</scope>
    <source>
        <strain evidence="1">WasteWater2</strain>
    </source>
</reference>
<dbReference type="GeneID" id="59292405"/>
<evidence type="ECO:0000313" key="1">
    <source>
        <dbReference type="EMBL" id="KAF6231059.1"/>
    </source>
</evidence>
<sequence length="173" mass="19853">MAISKLVYLRQKSALPYRVQSTAFDTQLYGNEVQLIRNYHFEAMVPFGTKHLLQVKKSTRACWLLTKNSSASTKPWAAIHRNAKELYEKSYASGHFTCAKDETEEECVETLKISFIAPIVDINSSRMDEAPEASDLSRPLISAYHENQVFCDCHSLPDRITSYAKLFDFVYER</sequence>
<dbReference type="RefSeq" id="XP_037160492.1">
    <property type="nucleotide sequence ID" value="XM_037312644.1"/>
</dbReference>
<dbReference type="AlphaFoldDB" id="A0A8H6L0J8"/>
<proteinExistence type="predicted"/>
<accession>A0A8H6L0J8</accession>
<evidence type="ECO:0000313" key="2">
    <source>
        <dbReference type="Proteomes" id="UP000578531"/>
    </source>
</evidence>
<gene>
    <name evidence="1" type="ORF">HO173_010759</name>
</gene>
<protein>
    <submittedName>
        <fullName evidence="1">Uncharacterized protein</fullName>
    </submittedName>
</protein>